<sequence length="392" mass="41610">MTRRHLDDLSLPGGRWAYDPAMTASTAVQATADAPPRRRLAVESEALLAGAVAAGVTGLIALLLFAGGVWPLWGGLSVGLVAAVAVLLVGLGAGATGYWRSRNLPGQEWRHRLKPWKFSVDVGTVAAVHAIIGFILTMVVFVMLQRSFEGLVVDVWTSMGAVAVASGLAAYWIYLSVSSITTPKLAMLLIVFMASATLASMATAQDPQWWEYHFSQLGTADDFSSSLFNLALIIGGAFVTTFALYVDRDLTTLVKQGVLERPSAPRVVSVVFIIMGVLLAGVGLVPVNVSTPIHNLCAVGMSISFLALLIGSPWILRGMPRRFFVFCTGGIVLLLASAVLFEPLGYYNLTAFELAAFSIIFGWISVFIRFVSALTVPSTDAAAGVADVARAA</sequence>
<feature type="transmembrane region" description="Helical" evidence="1">
    <location>
        <begin position="225"/>
        <end position="246"/>
    </location>
</feature>
<dbReference type="AlphaFoldDB" id="A0A4Q7MAG1"/>
<keyword evidence="3" id="KW-1185">Reference proteome</keyword>
<feature type="transmembrane region" description="Helical" evidence="1">
    <location>
        <begin position="76"/>
        <end position="99"/>
    </location>
</feature>
<proteinExistence type="predicted"/>
<evidence type="ECO:0000313" key="3">
    <source>
        <dbReference type="Proteomes" id="UP000293289"/>
    </source>
</evidence>
<name>A0A4Q7MAG1_9MICO</name>
<evidence type="ECO:0000313" key="2">
    <source>
        <dbReference type="EMBL" id="RZS63682.1"/>
    </source>
</evidence>
<keyword evidence="1" id="KW-1133">Transmembrane helix</keyword>
<feature type="transmembrane region" description="Helical" evidence="1">
    <location>
        <begin position="155"/>
        <end position="174"/>
    </location>
</feature>
<accession>A0A4Q7MAG1</accession>
<feature type="transmembrane region" description="Helical" evidence="1">
    <location>
        <begin position="46"/>
        <end position="70"/>
    </location>
</feature>
<keyword evidence="1" id="KW-0472">Membrane</keyword>
<feature type="transmembrane region" description="Helical" evidence="1">
    <location>
        <begin position="293"/>
        <end position="316"/>
    </location>
</feature>
<keyword evidence="1" id="KW-0812">Transmembrane</keyword>
<feature type="transmembrane region" description="Helical" evidence="1">
    <location>
        <begin position="267"/>
        <end position="287"/>
    </location>
</feature>
<protein>
    <submittedName>
        <fullName evidence="2">Uncharacterized protein DUF998</fullName>
    </submittedName>
</protein>
<feature type="transmembrane region" description="Helical" evidence="1">
    <location>
        <begin position="347"/>
        <end position="368"/>
    </location>
</feature>
<evidence type="ECO:0000256" key="1">
    <source>
        <dbReference type="SAM" id="Phobius"/>
    </source>
</evidence>
<feature type="transmembrane region" description="Helical" evidence="1">
    <location>
        <begin position="186"/>
        <end position="205"/>
    </location>
</feature>
<gene>
    <name evidence="2" type="ORF">EV187_3591</name>
</gene>
<dbReference type="Proteomes" id="UP000293289">
    <property type="component" value="Unassembled WGS sequence"/>
</dbReference>
<feature type="transmembrane region" description="Helical" evidence="1">
    <location>
        <begin position="323"/>
        <end position="341"/>
    </location>
</feature>
<dbReference type="InterPro" id="IPR009339">
    <property type="entry name" value="DUF998"/>
</dbReference>
<dbReference type="Pfam" id="PF06197">
    <property type="entry name" value="DUF998"/>
    <property type="match status" value="1"/>
</dbReference>
<comment type="caution">
    <text evidence="2">The sequence shown here is derived from an EMBL/GenBank/DDBJ whole genome shotgun (WGS) entry which is preliminary data.</text>
</comment>
<reference evidence="2 3" key="1">
    <citation type="submission" date="2019-02" db="EMBL/GenBank/DDBJ databases">
        <title>Genomic Encyclopedia of Type Strains, Phase IV (KMG-IV): sequencing the most valuable type-strain genomes for metagenomic binning, comparative biology and taxonomic classification.</title>
        <authorList>
            <person name="Goeker M."/>
        </authorList>
    </citation>
    <scope>NUCLEOTIDE SEQUENCE [LARGE SCALE GENOMIC DNA]</scope>
    <source>
        <strain evidence="2 3">DSM 43045</strain>
    </source>
</reference>
<feature type="transmembrane region" description="Helical" evidence="1">
    <location>
        <begin position="120"/>
        <end position="143"/>
    </location>
</feature>
<dbReference type="EMBL" id="SGWY01000004">
    <property type="protein sequence ID" value="RZS63682.1"/>
    <property type="molecule type" value="Genomic_DNA"/>
</dbReference>
<organism evidence="2 3">
    <name type="scientific">Agromyces ramosus</name>
    <dbReference type="NCBI Taxonomy" id="33879"/>
    <lineage>
        <taxon>Bacteria</taxon>
        <taxon>Bacillati</taxon>
        <taxon>Actinomycetota</taxon>
        <taxon>Actinomycetes</taxon>
        <taxon>Micrococcales</taxon>
        <taxon>Microbacteriaceae</taxon>
        <taxon>Agromyces</taxon>
    </lineage>
</organism>